<evidence type="ECO:0000313" key="4">
    <source>
        <dbReference type="Proteomes" id="UP001176521"/>
    </source>
</evidence>
<feature type="region of interest" description="Disordered" evidence="1">
    <location>
        <begin position="2474"/>
        <end position="2526"/>
    </location>
</feature>
<evidence type="ECO:0000256" key="2">
    <source>
        <dbReference type="SAM" id="Phobius"/>
    </source>
</evidence>
<dbReference type="GO" id="GO:0000329">
    <property type="term" value="C:fungal-type vacuole membrane"/>
    <property type="evidence" value="ECO:0007669"/>
    <property type="project" value="InterPro"/>
</dbReference>
<evidence type="ECO:0000313" key="3">
    <source>
        <dbReference type="EMBL" id="KAK0529502.1"/>
    </source>
</evidence>
<name>A0AAN6GCN2_9BASI</name>
<dbReference type="Proteomes" id="UP001176521">
    <property type="component" value="Unassembled WGS sequence"/>
</dbReference>
<dbReference type="Pfam" id="PF12505">
    <property type="entry name" value="DUF3712"/>
    <property type="match status" value="6"/>
</dbReference>
<dbReference type="PANTHER" id="PTHR35895">
    <property type="entry name" value="CHROMOSOME 16, WHOLE GENOME SHOTGUN SEQUENCE"/>
    <property type="match status" value="1"/>
</dbReference>
<dbReference type="PANTHER" id="PTHR35895:SF1">
    <property type="entry name" value="LIPID-BINDING SERUM GLYCOPROTEIN C-TERMINAL DOMAIN-CONTAINING PROTEIN"/>
    <property type="match status" value="1"/>
</dbReference>
<dbReference type="SUPFAM" id="SSF117070">
    <property type="entry name" value="LEA14-like"/>
    <property type="match status" value="1"/>
</dbReference>
<keyword evidence="4" id="KW-1185">Reference proteome</keyword>
<reference evidence="3" key="1">
    <citation type="journal article" date="2023" name="PhytoFront">
        <title>Draft Genome Resources of Seven Strains of Tilletia horrida, Causal Agent of Kernel Smut of Rice.</title>
        <authorList>
            <person name="Khanal S."/>
            <person name="Antony Babu S."/>
            <person name="Zhou X.G."/>
        </authorList>
    </citation>
    <scope>NUCLEOTIDE SEQUENCE</scope>
    <source>
        <strain evidence="3">TX3</strain>
    </source>
</reference>
<sequence length="2526" mass="269830">MAERPTTAGSYGSRDAIRQRNAPTPVGPPTEGRFVPGETPIGFLAARKTFYGKKYKGSKVGFCCMFLAPPIIIISLVIALIPVLWAVAIHALHTSQIHVYSSNLTTLENNTFPLTLDGQIKKTGIFPAHIFFREPVQVYWNTPPPNLVEKRLGEFNLRHVGAAAGHARLRQLTRFNVSDEDAFGQFTEFLITQEEFTWNLNCSNVHVEAFSFLPTFKNLQFRKHVVFKGMANFTDIKILDFQLPGDDPAGGITLAVKTALTNPSPFGVEIGNLNLDLYYKGMYLGPATATNLNLTTGVNIVDLRGRLVPHTNNQTELDLMGELFTGYINGETLPTEAYGRSTTQTNGDVISWLSRGIQALVLQVPLKAPEPIEPIKAIGIDYLSLVYNQQTPWNPEIFSQALTGQIGLPFGFSLDIVSTSNTISIMYDNVTVGSLDGAFSNSSTKLSLISAGQTAGTLDITLPQTPLQLPNDTEAAHQELIMFQNAFTYGDSAGFQLNGSAKALTNTPIGQVLLNGIKFNVPTGLRGLDALTKYPTVINSVDVLGGTRDALQLNVNTSLVNPSNLNLSVGDTTFLLYNQVLLGNVTLPNLNLAIGTNTVIGSSNFDPNRDPIGIETLNRFVSGQNTQLNITGFNGSSDIASLAPTLGGLKLNASLPGLKATLVQYANLTVLDTTGIVNDIAETRVGLNNPFTAPLTITRIASNVSSHGIFVASIDTPLSFTAAGKTTTGSPNIPLTLNLFPPDIFALLRALVVQSGQNVAQIDGIVALGGYTLSPVTDANTAIRPDVNRRSLPAEERDETDVEERASFVREEDSDFGRMLMDVRGNPGALPELFDEEDELVRRDSSLAKRDNIYTGFNLPSYVDRAFEFATTNIQIQSDVTIGEYSTTLTFSQLDVPLNTDATLNKLLPILAQPIVQKIVDGSILAIDTVTILNPQQNSFATVLTGSITNAGPFDAVISFPQGLTINWEGSPIGSVAFPNISLVGDVGAQFNLTAQFQVADVGRLTEFSKVLLTQPSFVWTITGAGLAVDAIGISVGNITLTKEVQLRGFNGLIGDVIINSYDLPSNDPAGGIHLTVSSTINNPSSVGVQLSRFGITVDRNGTYIGPQAATSEFILAPLAQTQLALEGRLIPQTGSGLDILSDIFTRVVADQTTDLVVNGDFAGPASVTWLNDAIKVLHIPVVLPAVKFEVIKSITLNQLSLFFTQSNPWAPPASSSDTAAGFFLPFSFPIDIQTVQGQFIEEYQGTDISVLNIPRSNAQTDVQARIIHLQFQNVPLAAFSNAHSQFSQFLADTTAQTVVNFDLKGTTTAGASTAAGFVTISNIPFDVGTSLAGLQNLNARPAVVSNLDVFRGFPSYLEITLTTTLFNPSNITIGTGDVQFNTEYQNQVIGQAVINNLVLVPGPNDVPTQLRYAPQGNAANAAGKLVLENYIQNVTSTVVVAGYSGSTPIASLKQALSGIELRTNIPSLGKLLIIQTALEIPGDIGTTGIAQATFTLANPFTASINLFTVNAVASYKGIVLGSINANIAKNPLRFPGHETDTSYPLPFNFTRNLQDIVAFLTARADDTQIGAGFLPLVSLFPYITEPYYTGKIVAKPTDANPPCNFGADPDIRGAILKLLEGLTTDLSISSNLALDQYSTSLDFVQNNVPTKTDNSALNLITLVAPEIVQNIVNGAQLTFEVANLTDLTDNGFQVSLKGSLLNTGPLNAYIEFPEPVTIVWEGKKIATVQLPPICARANADDPSQSGANPYITQGTLKITDQNQFTQFTIAALRDPSFQWTISTDKLRVTAIGFQFDNVILSQTVTFQAFNGLPGVTISNFNIPSQDAQNQRLNIETDSVIPSQASLGIELGTANFEIFFKDTDIGPISSTDLTLAAMSTTNTTLEGYIKRQSGDDLKKLGILFSQYLAGNDSTLQVKGVNVISPAQPNKPVSWLSKAFQTLTLQVTLPGKRYNIITAITISDLEVFLNGDPSDSYTVPSSSDTTTATFANPFNFDLKPLQAGPNIIINYQGVDTASLNLPTVKVDAGTSSGPNDPASLQLSWTKKDLVAIDRGSFQNFFAQLTDKASGDFRLQGSTDVVGQTVVGNVPITGIPINVNTSLTGINSFNGKAESKNVVVQGADSSAINIGLNVTLQNPSNLTVHTLDVELPVFFTGDSGREVQVGRARIPQLDLEPGSNTVKTQFLYAPAGSNDTDAQELIRDYIQPVKGTDSDPITANVSIRGVPNASPALTPYDSLEPAIEGLSLSTSITGIGSRIVTKIYVVLDILTLFSGPDGRAIVRSKFDAINDLPTSVKINQLDSDISGPGAEVGARFEERFDDLVLPPARVTGQPVGTTQSPYFNVYLTNPLFSAPTLTLLNGQLNLANLIRATVGNGYELEGLQYYEQNVPATYAIVIGNGSDPVFNDNNSDVLTELLSGIASLTVDQVNQLLGGLTNTTLDLLSSTDGFFQQFESEFCKGTFLLRDLLKSCPPLTTSTTTTTTTSSTTSTTSTTATTTASDATTSTAADSSSTSVSSTSTASQASSS</sequence>
<accession>A0AAN6GCN2</accession>
<feature type="non-terminal residue" evidence="3">
    <location>
        <position position="2526"/>
    </location>
</feature>
<protein>
    <submittedName>
        <fullName evidence="3">Uncharacterized protein</fullName>
    </submittedName>
</protein>
<gene>
    <name evidence="3" type="ORF">OC842_004209</name>
</gene>
<keyword evidence="2" id="KW-0812">Transmembrane</keyword>
<dbReference type="EMBL" id="JAPDMQ010000241">
    <property type="protein sequence ID" value="KAK0529502.1"/>
    <property type="molecule type" value="Genomic_DNA"/>
</dbReference>
<evidence type="ECO:0000256" key="1">
    <source>
        <dbReference type="SAM" id="MobiDB-lite"/>
    </source>
</evidence>
<dbReference type="InterPro" id="IPR022185">
    <property type="entry name" value="DUF3712"/>
</dbReference>
<feature type="region of interest" description="Disordered" evidence="1">
    <location>
        <begin position="1"/>
        <end position="33"/>
    </location>
</feature>
<keyword evidence="2" id="KW-0472">Membrane</keyword>
<feature type="transmembrane region" description="Helical" evidence="2">
    <location>
        <begin position="60"/>
        <end position="88"/>
    </location>
</feature>
<keyword evidence="2" id="KW-1133">Transmembrane helix</keyword>
<dbReference type="InterPro" id="IPR046368">
    <property type="entry name" value="Tag1"/>
</dbReference>
<proteinExistence type="predicted"/>
<comment type="caution">
    <text evidence="3">The sequence shown here is derived from an EMBL/GenBank/DDBJ whole genome shotgun (WGS) entry which is preliminary data.</text>
</comment>
<organism evidence="3 4">
    <name type="scientific">Tilletia horrida</name>
    <dbReference type="NCBI Taxonomy" id="155126"/>
    <lineage>
        <taxon>Eukaryota</taxon>
        <taxon>Fungi</taxon>
        <taxon>Dikarya</taxon>
        <taxon>Basidiomycota</taxon>
        <taxon>Ustilaginomycotina</taxon>
        <taxon>Exobasidiomycetes</taxon>
        <taxon>Tilletiales</taxon>
        <taxon>Tilletiaceae</taxon>
        <taxon>Tilletia</taxon>
    </lineage>
</organism>